<feature type="transmembrane region" description="Helical" evidence="1">
    <location>
        <begin position="97"/>
        <end position="118"/>
    </location>
</feature>
<keyword evidence="1" id="KW-0812">Transmembrane</keyword>
<gene>
    <name evidence="2" type="ORF">JIG36_09085</name>
</gene>
<keyword evidence="1" id="KW-0472">Membrane</keyword>
<reference evidence="2 3" key="1">
    <citation type="submission" date="2021-01" db="EMBL/GenBank/DDBJ databases">
        <title>Actinoplanes sp. nov. LDG1-06 isolated from lichen.</title>
        <authorList>
            <person name="Saeng-In P."/>
            <person name="Phongsopitanun W."/>
            <person name="Kanchanasin P."/>
            <person name="Yuki M."/>
            <person name="Kudo T."/>
            <person name="Ohkuma M."/>
            <person name="Tanasupawat S."/>
        </authorList>
    </citation>
    <scope>NUCLEOTIDE SEQUENCE [LARGE SCALE GENOMIC DNA]</scope>
    <source>
        <strain evidence="2 3">LDG1-06</strain>
    </source>
</reference>
<organism evidence="2 3">
    <name type="scientific">Paractinoplanes ovalisporus</name>
    <dbReference type="NCBI Taxonomy" id="2810368"/>
    <lineage>
        <taxon>Bacteria</taxon>
        <taxon>Bacillati</taxon>
        <taxon>Actinomycetota</taxon>
        <taxon>Actinomycetes</taxon>
        <taxon>Micromonosporales</taxon>
        <taxon>Micromonosporaceae</taxon>
        <taxon>Paractinoplanes</taxon>
    </lineage>
</organism>
<evidence type="ECO:0000256" key="1">
    <source>
        <dbReference type="SAM" id="Phobius"/>
    </source>
</evidence>
<keyword evidence="1" id="KW-1133">Transmembrane helix</keyword>
<dbReference type="EMBL" id="JAENHP010000002">
    <property type="protein sequence ID" value="MBM2615706.1"/>
    <property type="molecule type" value="Genomic_DNA"/>
</dbReference>
<feature type="transmembrane region" description="Helical" evidence="1">
    <location>
        <begin position="166"/>
        <end position="185"/>
    </location>
</feature>
<dbReference type="Proteomes" id="UP000632138">
    <property type="component" value="Unassembled WGS sequence"/>
</dbReference>
<feature type="transmembrane region" description="Helical" evidence="1">
    <location>
        <begin position="124"/>
        <end position="145"/>
    </location>
</feature>
<name>A0ABS2A7B1_9ACTN</name>
<feature type="transmembrane region" description="Helical" evidence="1">
    <location>
        <begin position="12"/>
        <end position="34"/>
    </location>
</feature>
<accession>A0ABS2A7B1</accession>
<sequence length="559" mass="58555">MSAPPKIVAWRPVLAVVLPVVAVILLASSLLDLWPGEGHLVIVDGVAENLDSGPLAWAELALTVMLWLVGLVAGAWTAVRGVGPVEALGQGVKHLPWFVTGLITAGGATFLAMWAPFVVAPGPIGLVLSVSILLAAVFLTARLLISGVDRAVGGSGRDVTWGETALFLLGGILGPALFAWGAGFIPYVGTALSMTVALTLQAVLAARPHTREEAHGTRARIWPGAALIAFAVAVSAGLVVVNPSGAPQVRTHDRGPATATAVVWPAGQHPVIVTSPGVWYCDDDLCRSFTNVNGGPPTTDGYSRVVIAADGTVVKARLSGGPDKGGPFVHYARCTRDGCREAWLPVRASAKEKLSPMVEAEVAGASAPDGSLWFFVAAPVEGGQYGRYRFSLIRCADVACSKPQRHQVGVTDRTPEDGYQNGTRASLTVGADGRPAATFWVGHSLYRYGCEPVTCASPKHTADVAPPEPDSLNATTVVGSTTYEATAVPAPAPGFHLTIGESRKYWRQMVSRCVDGDCVSSPMDAYEGDVRRPLLAVAEDGRVLVVREDRVVLLEKPLG</sequence>
<dbReference type="RefSeq" id="WP_203375565.1">
    <property type="nucleotide sequence ID" value="NZ_JAENHP010000002.1"/>
</dbReference>
<proteinExistence type="predicted"/>
<comment type="caution">
    <text evidence="2">The sequence shown here is derived from an EMBL/GenBank/DDBJ whole genome shotgun (WGS) entry which is preliminary data.</text>
</comment>
<protein>
    <submittedName>
        <fullName evidence="2">Uncharacterized protein</fullName>
    </submittedName>
</protein>
<evidence type="ECO:0000313" key="3">
    <source>
        <dbReference type="Proteomes" id="UP000632138"/>
    </source>
</evidence>
<feature type="transmembrane region" description="Helical" evidence="1">
    <location>
        <begin position="54"/>
        <end position="76"/>
    </location>
</feature>
<keyword evidence="3" id="KW-1185">Reference proteome</keyword>
<feature type="transmembrane region" description="Helical" evidence="1">
    <location>
        <begin position="221"/>
        <end position="241"/>
    </location>
</feature>
<evidence type="ECO:0000313" key="2">
    <source>
        <dbReference type="EMBL" id="MBM2615706.1"/>
    </source>
</evidence>
<feature type="transmembrane region" description="Helical" evidence="1">
    <location>
        <begin position="191"/>
        <end position="209"/>
    </location>
</feature>